<evidence type="ECO:0008006" key="3">
    <source>
        <dbReference type="Google" id="ProtNLM"/>
    </source>
</evidence>
<gene>
    <name evidence="1" type="ORF">HUE56_25575</name>
</gene>
<dbReference type="KEGG" id="aoz:HUE56_25575"/>
<proteinExistence type="predicted"/>
<dbReference type="OrthoDB" id="9810277at2"/>
<dbReference type="RefSeq" id="WP_149199547.1">
    <property type="nucleotide sequence ID" value="NZ_BSOV01000002.1"/>
</dbReference>
<organism evidence="1 2">
    <name type="scientific">Azospirillum oryzae</name>
    <dbReference type="NCBI Taxonomy" id="286727"/>
    <lineage>
        <taxon>Bacteria</taxon>
        <taxon>Pseudomonadati</taxon>
        <taxon>Pseudomonadota</taxon>
        <taxon>Alphaproteobacteria</taxon>
        <taxon>Rhodospirillales</taxon>
        <taxon>Azospirillaceae</taxon>
        <taxon>Azospirillum</taxon>
    </lineage>
</organism>
<keyword evidence="2" id="KW-1185">Reference proteome</keyword>
<accession>A0A6N1ARI2</accession>
<reference evidence="1 2" key="1">
    <citation type="submission" date="2020-06" db="EMBL/GenBank/DDBJ databases">
        <title>Complete genome of Azosprillum oryzae KACC14407.</title>
        <authorList>
            <person name="Kim M."/>
            <person name="Park Y.-J."/>
            <person name="Shin J.-H."/>
        </authorList>
    </citation>
    <scope>NUCLEOTIDE SEQUENCE [LARGE SCALE GENOMIC DNA]</scope>
    <source>
        <strain evidence="1 2">KACC 14407</strain>
        <plasmid evidence="1 2">unnamed6</plasmid>
    </source>
</reference>
<sequence length="349" mass="40641">MDDHPIQRADRMPADQDFPLELKVEFLQRPDAYFDRPSQVQAIETRLSWVFLTERHAYKLKKPRRLPEVNLSTVALRHANCLTEIRLNRRLSAMVYHSALCLALRPDGDLSLCERPGPTDRVVDWVVWMQRLPTERRMDELIGSNALQTSDVRNLGITLSRFYRFSRSVPMAGDRYVGRFAQDVEKNQVTARTTLPKEMAYRANKAAIWQRGFLKTQRGLLRKRAEGRWIIEAHGDLRPEHIFFTAPLQIIDCLEFDRALRLLDPVDELSYLGLECDRLGEGWIANHLLRIYEARSGDRADPHLVAFYRSVRACIRIRLAAHRLADATAAQRGRWLERIDQYLSCIEKH</sequence>
<dbReference type="AlphaFoldDB" id="A0A6N1ARI2"/>
<dbReference type="SUPFAM" id="SSF56112">
    <property type="entry name" value="Protein kinase-like (PK-like)"/>
    <property type="match status" value="1"/>
</dbReference>
<protein>
    <recommendedName>
        <fullName evidence="3">Aminoglycoside phosphotransferase family enzyme</fullName>
    </recommendedName>
</protein>
<dbReference type="Proteomes" id="UP000509702">
    <property type="component" value="Plasmid unnamed6"/>
</dbReference>
<evidence type="ECO:0000313" key="2">
    <source>
        <dbReference type="Proteomes" id="UP000509702"/>
    </source>
</evidence>
<geneLocation type="plasmid" evidence="1 2">
    <name>unnamed6</name>
</geneLocation>
<evidence type="ECO:0000313" key="1">
    <source>
        <dbReference type="EMBL" id="QKS53888.1"/>
    </source>
</evidence>
<dbReference type="InterPro" id="IPR011009">
    <property type="entry name" value="Kinase-like_dom_sf"/>
</dbReference>
<dbReference type="EMBL" id="CP054621">
    <property type="protein sequence ID" value="QKS53888.1"/>
    <property type="molecule type" value="Genomic_DNA"/>
</dbReference>
<keyword evidence="1" id="KW-0614">Plasmid</keyword>
<name>A0A6N1ARI2_9PROT</name>